<evidence type="ECO:0000313" key="4">
    <source>
        <dbReference type="Proteomes" id="UP000827092"/>
    </source>
</evidence>
<sequence length="86" mass="8657">MYVPSISTKTAYGTSAKGTTGSKTTGDKTGSTPIPGPNHLKRNPTGHSPATVASVSIAMLLVGISVGATGIFIKSYGVPSCFKRGS</sequence>
<evidence type="ECO:0000256" key="2">
    <source>
        <dbReference type="SAM" id="Phobius"/>
    </source>
</evidence>
<reference evidence="3 4" key="1">
    <citation type="journal article" date="2022" name="Nat. Ecol. Evol.">
        <title>A masculinizing supergene underlies an exaggerated male reproductive morph in a spider.</title>
        <authorList>
            <person name="Hendrickx F."/>
            <person name="De Corte Z."/>
            <person name="Sonet G."/>
            <person name="Van Belleghem S.M."/>
            <person name="Kostlbacher S."/>
            <person name="Vangestel C."/>
        </authorList>
    </citation>
    <scope>NUCLEOTIDE SEQUENCE [LARGE SCALE GENOMIC DNA]</scope>
    <source>
        <strain evidence="3">W744_W776</strain>
    </source>
</reference>
<feature type="compositionally biased region" description="Low complexity" evidence="1">
    <location>
        <begin position="8"/>
        <end position="32"/>
    </location>
</feature>
<keyword evidence="4" id="KW-1185">Reference proteome</keyword>
<organism evidence="3 4">
    <name type="scientific">Oedothorax gibbosus</name>
    <dbReference type="NCBI Taxonomy" id="931172"/>
    <lineage>
        <taxon>Eukaryota</taxon>
        <taxon>Metazoa</taxon>
        <taxon>Ecdysozoa</taxon>
        <taxon>Arthropoda</taxon>
        <taxon>Chelicerata</taxon>
        <taxon>Arachnida</taxon>
        <taxon>Araneae</taxon>
        <taxon>Araneomorphae</taxon>
        <taxon>Entelegynae</taxon>
        <taxon>Araneoidea</taxon>
        <taxon>Linyphiidae</taxon>
        <taxon>Erigoninae</taxon>
        <taxon>Oedothorax</taxon>
    </lineage>
</organism>
<feature type="transmembrane region" description="Helical" evidence="2">
    <location>
        <begin position="50"/>
        <end position="73"/>
    </location>
</feature>
<feature type="region of interest" description="Disordered" evidence="1">
    <location>
        <begin position="1"/>
        <end position="48"/>
    </location>
</feature>
<protein>
    <submittedName>
        <fullName evidence="3">Uncharacterized protein</fullName>
    </submittedName>
</protein>
<evidence type="ECO:0000256" key="1">
    <source>
        <dbReference type="SAM" id="MobiDB-lite"/>
    </source>
</evidence>
<gene>
    <name evidence="3" type="ORF">JTE90_027812</name>
</gene>
<accession>A0AAV6V7X2</accession>
<proteinExistence type="predicted"/>
<keyword evidence="2" id="KW-1133">Transmembrane helix</keyword>
<dbReference type="AlphaFoldDB" id="A0AAV6V7X2"/>
<name>A0AAV6V7X2_9ARAC</name>
<keyword evidence="2" id="KW-0472">Membrane</keyword>
<evidence type="ECO:0000313" key="3">
    <source>
        <dbReference type="EMBL" id="KAG8192173.1"/>
    </source>
</evidence>
<dbReference type="Proteomes" id="UP000827092">
    <property type="component" value="Unassembled WGS sequence"/>
</dbReference>
<comment type="caution">
    <text evidence="3">The sequence shown here is derived from an EMBL/GenBank/DDBJ whole genome shotgun (WGS) entry which is preliminary data.</text>
</comment>
<keyword evidence="2" id="KW-0812">Transmembrane</keyword>
<dbReference type="EMBL" id="JAFNEN010000144">
    <property type="protein sequence ID" value="KAG8192173.1"/>
    <property type="molecule type" value="Genomic_DNA"/>
</dbReference>